<dbReference type="EMBL" id="MT143958">
    <property type="protein sequence ID" value="QJH93234.1"/>
    <property type="molecule type" value="Genomic_DNA"/>
</dbReference>
<organism evidence="1">
    <name type="scientific">viral metagenome</name>
    <dbReference type="NCBI Taxonomy" id="1070528"/>
    <lineage>
        <taxon>unclassified sequences</taxon>
        <taxon>metagenomes</taxon>
        <taxon>organismal metagenomes</taxon>
    </lineage>
</organism>
<reference evidence="1" key="1">
    <citation type="submission" date="2020-03" db="EMBL/GenBank/DDBJ databases">
        <title>The deep terrestrial virosphere.</title>
        <authorList>
            <person name="Holmfeldt K."/>
            <person name="Nilsson E."/>
            <person name="Simone D."/>
            <person name="Lopez-Fernandez M."/>
            <person name="Wu X."/>
            <person name="de Brujin I."/>
            <person name="Lundin D."/>
            <person name="Andersson A."/>
            <person name="Bertilsson S."/>
            <person name="Dopson M."/>
        </authorList>
    </citation>
    <scope>NUCLEOTIDE SEQUENCE</scope>
    <source>
        <strain evidence="1">MM171B03584</strain>
    </source>
</reference>
<dbReference type="AlphaFoldDB" id="A0A6M3X636"/>
<proteinExistence type="predicted"/>
<sequence>MRCQHQYDPSPDERFASQCDQKAEAIVKFCYRNGEAVERLHLCAYHARIDTENLNMWGTVYGHSAEMI</sequence>
<gene>
    <name evidence="1" type="ORF">MM171B03584_0008</name>
</gene>
<protein>
    <submittedName>
        <fullName evidence="1">Uncharacterized protein</fullName>
    </submittedName>
</protein>
<accession>A0A6M3X636</accession>
<evidence type="ECO:0000313" key="1">
    <source>
        <dbReference type="EMBL" id="QJH93234.1"/>
    </source>
</evidence>
<name>A0A6M3X636_9ZZZZ</name>